<reference evidence="7" key="1">
    <citation type="submission" date="2020-05" db="EMBL/GenBank/DDBJ databases">
        <authorList>
            <person name="Chiriac C."/>
            <person name="Salcher M."/>
            <person name="Ghai R."/>
            <person name="Kavagutti S V."/>
        </authorList>
    </citation>
    <scope>NUCLEOTIDE SEQUENCE</scope>
</reference>
<dbReference type="GO" id="GO:0006526">
    <property type="term" value="P:L-arginine biosynthetic process"/>
    <property type="evidence" value="ECO:0007669"/>
    <property type="project" value="UniProtKB-ARBA"/>
</dbReference>
<evidence type="ECO:0000313" key="7">
    <source>
        <dbReference type="EMBL" id="CAB4569601.1"/>
    </source>
</evidence>
<dbReference type="GO" id="GO:0008483">
    <property type="term" value="F:transaminase activity"/>
    <property type="evidence" value="ECO:0007669"/>
    <property type="project" value="UniProtKB-KW"/>
</dbReference>
<comment type="cofactor">
    <cofactor evidence="1">
        <name>pyridoxal 5'-phosphate</name>
        <dbReference type="ChEBI" id="CHEBI:597326"/>
    </cofactor>
</comment>
<gene>
    <name evidence="7" type="ORF">UFOPK1698_00445</name>
</gene>
<dbReference type="PANTHER" id="PTHR11986:SF79">
    <property type="entry name" value="ACETYLORNITHINE AMINOTRANSFERASE, MITOCHONDRIAL"/>
    <property type="match status" value="1"/>
</dbReference>
<keyword evidence="3" id="KW-0032">Aminotransferase</keyword>
<dbReference type="GO" id="GO:0042802">
    <property type="term" value="F:identical protein binding"/>
    <property type="evidence" value="ECO:0007669"/>
    <property type="project" value="TreeGrafter"/>
</dbReference>
<dbReference type="InterPro" id="IPR004636">
    <property type="entry name" value="AcOrn/SuccOrn_fam"/>
</dbReference>
<dbReference type="InterPro" id="IPR015422">
    <property type="entry name" value="PyrdxlP-dep_Trfase_small"/>
</dbReference>
<dbReference type="Gene3D" id="3.40.640.10">
    <property type="entry name" value="Type I PLP-dependent aspartate aminotransferase-like (Major domain)"/>
    <property type="match status" value="1"/>
</dbReference>
<keyword evidence="4" id="KW-0028">Amino-acid biosynthesis</keyword>
<keyword evidence="5" id="KW-0808">Transferase</keyword>
<evidence type="ECO:0000256" key="3">
    <source>
        <dbReference type="ARBA" id="ARBA00022576"/>
    </source>
</evidence>
<dbReference type="PANTHER" id="PTHR11986">
    <property type="entry name" value="AMINOTRANSFERASE CLASS III"/>
    <property type="match status" value="1"/>
</dbReference>
<dbReference type="PIRSF" id="PIRSF000521">
    <property type="entry name" value="Transaminase_4ab_Lys_Orn"/>
    <property type="match status" value="1"/>
</dbReference>
<dbReference type="Pfam" id="PF00202">
    <property type="entry name" value="Aminotran_3"/>
    <property type="match status" value="1"/>
</dbReference>
<proteinExistence type="predicted"/>
<dbReference type="CDD" id="cd00610">
    <property type="entry name" value="OAT_like"/>
    <property type="match status" value="1"/>
</dbReference>
<organism evidence="7">
    <name type="scientific">freshwater metagenome</name>
    <dbReference type="NCBI Taxonomy" id="449393"/>
    <lineage>
        <taxon>unclassified sequences</taxon>
        <taxon>metagenomes</taxon>
        <taxon>ecological metagenomes</taxon>
    </lineage>
</organism>
<evidence type="ECO:0000256" key="5">
    <source>
        <dbReference type="ARBA" id="ARBA00022679"/>
    </source>
</evidence>
<comment type="subcellular location">
    <subcellularLocation>
        <location evidence="2">Mitochondrion</location>
    </subcellularLocation>
</comment>
<dbReference type="InterPro" id="IPR050103">
    <property type="entry name" value="Class-III_PLP-dep_AT"/>
</dbReference>
<dbReference type="InterPro" id="IPR005814">
    <property type="entry name" value="Aminotrans_3"/>
</dbReference>
<dbReference type="EMBL" id="CAEZTP010000025">
    <property type="protein sequence ID" value="CAB4569601.1"/>
    <property type="molecule type" value="Genomic_DNA"/>
</dbReference>
<sequence length="389" mass="41536">MKNKQFSKRWTNSIQNNYGTPSITLVKGKGLVVKDIEGNTYLDFLAGIATNILGHAHPSVVSAVSKQVRTLNHVSNFYSHPNAVALAEKLASFTGTKGAKVFFCQSGAEANEAAIKLSRKTGRSHIVATQGSFHGRTMGALSLTGQPSKREPFLPLLKNIKHVPFGDIEAMRRCISKKTAMVIVEPIMGEAGVIVPPDDYLQQLRALCDKSGALLVIDAVQTGMGRTGDWFGYEYSGITPDVITVAKGLGGGLPLGAMIALGRSADLFEPGEHGSTFGGNPITTAAALAVIKTIESKKLLKKVQGQGRLLIQELALIPGVQQVRGAGLLIGIELESGNAREISTKLLERGVLVNPANDTVIRIAPALIVSDAQIKKFITIFREVLVHDN</sequence>
<dbReference type="InterPro" id="IPR015421">
    <property type="entry name" value="PyrdxlP-dep_Trfase_major"/>
</dbReference>
<evidence type="ECO:0000256" key="2">
    <source>
        <dbReference type="ARBA" id="ARBA00004173"/>
    </source>
</evidence>
<accession>A0A6J6DZT6</accession>
<dbReference type="GO" id="GO:0030170">
    <property type="term" value="F:pyridoxal phosphate binding"/>
    <property type="evidence" value="ECO:0007669"/>
    <property type="project" value="InterPro"/>
</dbReference>
<protein>
    <submittedName>
        <fullName evidence="7">Unannotated protein</fullName>
    </submittedName>
</protein>
<evidence type="ECO:0000256" key="4">
    <source>
        <dbReference type="ARBA" id="ARBA00022605"/>
    </source>
</evidence>
<evidence type="ECO:0000256" key="6">
    <source>
        <dbReference type="ARBA" id="ARBA00022898"/>
    </source>
</evidence>
<dbReference type="FunFam" id="3.40.640.10:FF:000004">
    <property type="entry name" value="Acetylornithine aminotransferase"/>
    <property type="match status" value="1"/>
</dbReference>
<dbReference type="NCBIfam" id="NF002325">
    <property type="entry name" value="PRK01278.1"/>
    <property type="match status" value="1"/>
</dbReference>
<evidence type="ECO:0000256" key="1">
    <source>
        <dbReference type="ARBA" id="ARBA00001933"/>
    </source>
</evidence>
<keyword evidence="6" id="KW-0663">Pyridoxal phosphate</keyword>
<dbReference type="InterPro" id="IPR015424">
    <property type="entry name" value="PyrdxlP-dep_Trfase"/>
</dbReference>
<dbReference type="AlphaFoldDB" id="A0A6J6DZT6"/>
<dbReference type="SUPFAM" id="SSF53383">
    <property type="entry name" value="PLP-dependent transferases"/>
    <property type="match status" value="1"/>
</dbReference>
<dbReference type="NCBIfam" id="NF002874">
    <property type="entry name" value="PRK03244.1"/>
    <property type="match status" value="1"/>
</dbReference>
<name>A0A6J6DZT6_9ZZZZ</name>
<dbReference type="Gene3D" id="3.90.1150.10">
    <property type="entry name" value="Aspartate Aminotransferase, domain 1"/>
    <property type="match status" value="1"/>
</dbReference>
<dbReference type="GO" id="GO:0005739">
    <property type="term" value="C:mitochondrion"/>
    <property type="evidence" value="ECO:0007669"/>
    <property type="project" value="UniProtKB-SubCell"/>
</dbReference>
<dbReference type="NCBIfam" id="TIGR00707">
    <property type="entry name" value="argD"/>
    <property type="match status" value="1"/>
</dbReference>